<evidence type="ECO:0000313" key="3">
    <source>
        <dbReference type="Proteomes" id="UP000035088"/>
    </source>
</evidence>
<protein>
    <submittedName>
        <fullName evidence="2">Mce family protein</fullName>
    </submittedName>
</protein>
<gene>
    <name evidence="2" type="primary">mceD</name>
    <name evidence="2" type="ORF">GOARA_012_00300</name>
</gene>
<dbReference type="AlphaFoldDB" id="G7GY05"/>
<sequence>MLIVSKPLGGNRAGRIRAILVLATVVVVAVGAAVGAPRLLQANQTRQICADFTDAIGVYEGNSVALMGLPVGHVADISPRDGGVRITLDVDRDLVLPADTGAVVIDSSIVADRRVEFSKPYGGGPRLEGSGCIPQARTKTPRGVSRAFEAVDTLLGDLLGSDSTPAGRGQTDRIAQLVQTLDRNVAGRESEIKNMMRNAVVLSGTPSETDDIIRRLIDNSDTLSRETLGHWPDVSKVVRTMNDSVLAFIGWAEEFSGTLESAVRFVPTLADFMRRVGDRMLSIVELIQPWVRFLAPFVQTIAQLIAQLPGLASVTDLLFDRQTGALRVSWTPPTVAVRPAEAAGLCAVLGRPSGCAPAQAQRFGLIRMILRGQS</sequence>
<dbReference type="STRING" id="1073574.GOARA_012_00300"/>
<dbReference type="PANTHER" id="PTHR33371:SF4">
    <property type="entry name" value="INTERMEMBRANE PHOSPHOLIPID TRANSPORT SYSTEM BINDING PROTEIN MLAD"/>
    <property type="match status" value="1"/>
</dbReference>
<name>G7GY05_9ACTN</name>
<evidence type="ECO:0000259" key="1">
    <source>
        <dbReference type="Pfam" id="PF02470"/>
    </source>
</evidence>
<feature type="domain" description="Mce/MlaD" evidence="1">
    <location>
        <begin position="45"/>
        <end position="118"/>
    </location>
</feature>
<reference evidence="2 3" key="1">
    <citation type="submission" date="2011-11" db="EMBL/GenBank/DDBJ databases">
        <title>Whole genome shotgun sequence of Gordonia araii NBRC 100433.</title>
        <authorList>
            <person name="Yoshida Y."/>
            <person name="Hosoyama A."/>
            <person name="Tsuchikane K."/>
            <person name="Katsumata H."/>
            <person name="Yamazaki S."/>
            <person name="Fujita N."/>
        </authorList>
    </citation>
    <scope>NUCLEOTIDE SEQUENCE [LARGE SCALE GENOMIC DNA]</scope>
    <source>
        <strain evidence="2 3">NBRC 100433</strain>
    </source>
</reference>
<dbReference type="GO" id="GO:0005576">
    <property type="term" value="C:extracellular region"/>
    <property type="evidence" value="ECO:0007669"/>
    <property type="project" value="TreeGrafter"/>
</dbReference>
<dbReference type="InterPro" id="IPR052336">
    <property type="entry name" value="MlaD_Phospholipid_Transporter"/>
</dbReference>
<proteinExistence type="predicted"/>
<accession>G7GY05</accession>
<dbReference type="EMBL" id="BAEE01000012">
    <property type="protein sequence ID" value="GAB08480.1"/>
    <property type="molecule type" value="Genomic_DNA"/>
</dbReference>
<organism evidence="2 3">
    <name type="scientific">Gordonia araii NBRC 100433</name>
    <dbReference type="NCBI Taxonomy" id="1073574"/>
    <lineage>
        <taxon>Bacteria</taxon>
        <taxon>Bacillati</taxon>
        <taxon>Actinomycetota</taxon>
        <taxon>Actinomycetes</taxon>
        <taxon>Mycobacteriales</taxon>
        <taxon>Gordoniaceae</taxon>
        <taxon>Gordonia</taxon>
    </lineage>
</organism>
<comment type="caution">
    <text evidence="2">The sequence shown here is derived from an EMBL/GenBank/DDBJ whole genome shotgun (WGS) entry which is preliminary data.</text>
</comment>
<dbReference type="PANTHER" id="PTHR33371">
    <property type="entry name" value="INTERMEMBRANE PHOSPHOLIPID TRANSPORT SYSTEM BINDING PROTEIN MLAD-RELATED"/>
    <property type="match status" value="1"/>
</dbReference>
<dbReference type="InterPro" id="IPR003399">
    <property type="entry name" value="Mce/MlaD"/>
</dbReference>
<evidence type="ECO:0000313" key="2">
    <source>
        <dbReference type="EMBL" id="GAB08480.1"/>
    </source>
</evidence>
<dbReference type="Pfam" id="PF02470">
    <property type="entry name" value="MlaD"/>
    <property type="match status" value="1"/>
</dbReference>
<keyword evidence="3" id="KW-1185">Reference proteome</keyword>
<dbReference type="Proteomes" id="UP000035088">
    <property type="component" value="Unassembled WGS sequence"/>
</dbReference>